<reference evidence="1 2" key="1">
    <citation type="journal article" date="2011" name="Stand. Genomic Sci.">
        <title>Complete genome sequence of the gliding freshwater bacterium Fluviicola taffensis type strain (RW262).</title>
        <authorList>
            <person name="Woyke T."/>
            <person name="Chertkov O."/>
            <person name="Lapidus A."/>
            <person name="Nolan M."/>
            <person name="Lucas S."/>
            <person name="Del Rio T.G."/>
            <person name="Tice H."/>
            <person name="Cheng J.F."/>
            <person name="Tapia R."/>
            <person name="Han C."/>
            <person name="Goodwin L."/>
            <person name="Pitluck S."/>
            <person name="Liolios K."/>
            <person name="Pagani I."/>
            <person name="Ivanova N."/>
            <person name="Huntemann M."/>
            <person name="Mavromatis K."/>
            <person name="Mikhailova N."/>
            <person name="Pati A."/>
            <person name="Chen A."/>
            <person name="Palaniappan K."/>
            <person name="Land M."/>
            <person name="Hauser L."/>
            <person name="Brambilla E.M."/>
            <person name="Rohde M."/>
            <person name="Mwirichia R."/>
            <person name="Sikorski J."/>
            <person name="Tindall B.J."/>
            <person name="Goker M."/>
            <person name="Bristow J."/>
            <person name="Eisen J.A."/>
            <person name="Markowitz V."/>
            <person name="Hugenholtz P."/>
            <person name="Klenk H.P."/>
            <person name="Kyrpides N.C."/>
        </authorList>
    </citation>
    <scope>NUCLEOTIDE SEQUENCE [LARGE SCALE GENOMIC DNA]</scope>
    <source>
        <strain evidence="2">DSM 16823 / RW262 / RW262</strain>
    </source>
</reference>
<name>F2IFQ9_FLUTR</name>
<sequence precursor="true">MKKYIFLIAFTTLFLSFESFGQVYERIYDLSNTDVQNKMDQNKIDGVVILSGVKAHHVIGLAGINVSQKNSLETLLTNDPRINSFVLNDGVTALSIESQAVFTKEEFELLIQSLNGIITGYAVEYSI</sequence>
<dbReference type="RefSeq" id="WP_013685291.1">
    <property type="nucleotide sequence ID" value="NC_015321.1"/>
</dbReference>
<evidence type="ECO:0000313" key="2">
    <source>
        <dbReference type="Proteomes" id="UP000007463"/>
    </source>
</evidence>
<dbReference type="AlphaFoldDB" id="F2IFQ9"/>
<proteinExistence type="predicted"/>
<protein>
    <submittedName>
        <fullName evidence="1">Uncharacterized protein</fullName>
    </submittedName>
</protein>
<gene>
    <name evidence="1" type="ordered locus">Fluta_0512</name>
</gene>
<dbReference type="OrthoDB" id="9553545at2"/>
<accession>F2IFQ9</accession>
<dbReference type="STRING" id="755732.Fluta_0512"/>
<evidence type="ECO:0000313" key="1">
    <source>
        <dbReference type="EMBL" id="AEA42517.1"/>
    </source>
</evidence>
<dbReference type="KEGG" id="fte:Fluta_0512"/>
<organism evidence="1 2">
    <name type="scientific">Fluviicola taffensis (strain DSM 16823 / NCIMB 13979 / RW262)</name>
    <dbReference type="NCBI Taxonomy" id="755732"/>
    <lineage>
        <taxon>Bacteria</taxon>
        <taxon>Pseudomonadati</taxon>
        <taxon>Bacteroidota</taxon>
        <taxon>Flavobacteriia</taxon>
        <taxon>Flavobacteriales</taxon>
        <taxon>Crocinitomicaceae</taxon>
        <taxon>Fluviicola</taxon>
    </lineage>
</organism>
<reference evidence="2" key="2">
    <citation type="submission" date="2011-02" db="EMBL/GenBank/DDBJ databases">
        <title>The complete genome of Fluviicola taffensis DSM 16823.</title>
        <authorList>
            <consortium name="US DOE Joint Genome Institute (JGI-PGF)"/>
            <person name="Lucas S."/>
            <person name="Copeland A."/>
            <person name="Lapidus A."/>
            <person name="Bruce D."/>
            <person name="Goodwin L."/>
            <person name="Pitluck S."/>
            <person name="Kyrpides N."/>
            <person name="Mavromatis K."/>
            <person name="Ivanova N."/>
            <person name="Mikhailova N."/>
            <person name="Pagani I."/>
            <person name="Chertkov O."/>
            <person name="Detter J.C."/>
            <person name="Han C."/>
            <person name="Tapia R."/>
            <person name="Land M."/>
            <person name="Hauser L."/>
            <person name="Markowitz V."/>
            <person name="Cheng J.-F."/>
            <person name="Hugenholtz P."/>
            <person name="Woyke T."/>
            <person name="Wu D."/>
            <person name="Tindall B."/>
            <person name="Pomrenke H.G."/>
            <person name="Brambilla E."/>
            <person name="Klenk H.-P."/>
            <person name="Eisen J.A."/>
        </authorList>
    </citation>
    <scope>NUCLEOTIDE SEQUENCE [LARGE SCALE GENOMIC DNA]</scope>
    <source>
        <strain evidence="2">DSM 16823 / RW262 / RW262</strain>
    </source>
</reference>
<dbReference type="Proteomes" id="UP000007463">
    <property type="component" value="Chromosome"/>
</dbReference>
<keyword evidence="2" id="KW-1185">Reference proteome</keyword>
<dbReference type="HOGENOM" id="CLU_1967299_0_0_10"/>
<dbReference type="EMBL" id="CP002542">
    <property type="protein sequence ID" value="AEA42517.1"/>
    <property type="molecule type" value="Genomic_DNA"/>
</dbReference>